<evidence type="ECO:0000313" key="2">
    <source>
        <dbReference type="Proteomes" id="UP000262073"/>
    </source>
</evidence>
<dbReference type="AlphaFoldDB" id="A0A346NQV7"/>
<dbReference type="RefSeq" id="WP_075607102.1">
    <property type="nucleotide sequence ID" value="NZ_CP031769.1"/>
</dbReference>
<dbReference type="KEGG" id="salm:D0Y50_17050"/>
<gene>
    <name evidence="1" type="ORF">D0Y50_17050</name>
</gene>
<protein>
    <recommendedName>
        <fullName evidence="3">Thermostable hemolysin</fullName>
    </recommendedName>
</protein>
<keyword evidence="2" id="KW-1185">Reference proteome</keyword>
<accession>A0A346NQV7</accession>
<proteinExistence type="predicted"/>
<dbReference type="Proteomes" id="UP000262073">
    <property type="component" value="Chromosome"/>
</dbReference>
<evidence type="ECO:0000313" key="1">
    <source>
        <dbReference type="EMBL" id="AXR07914.1"/>
    </source>
</evidence>
<evidence type="ECO:0008006" key="3">
    <source>
        <dbReference type="Google" id="ProtNLM"/>
    </source>
</evidence>
<organism evidence="1 2">
    <name type="scientific">Salinimonas sediminis</name>
    <dbReference type="NCBI Taxonomy" id="2303538"/>
    <lineage>
        <taxon>Bacteria</taxon>
        <taxon>Pseudomonadati</taxon>
        <taxon>Pseudomonadota</taxon>
        <taxon>Gammaproteobacteria</taxon>
        <taxon>Alteromonadales</taxon>
        <taxon>Alteromonadaceae</taxon>
        <taxon>Alteromonas/Salinimonas group</taxon>
        <taxon>Salinimonas</taxon>
    </lineage>
</organism>
<dbReference type="Pfam" id="PF12261">
    <property type="entry name" value="T_hemolysin"/>
    <property type="match status" value="1"/>
</dbReference>
<dbReference type="EMBL" id="CP031769">
    <property type="protein sequence ID" value="AXR07914.1"/>
    <property type="molecule type" value="Genomic_DNA"/>
</dbReference>
<sequence>MSLTLSVAPTPLDDGEAFQHRRQRRSLAFVAANLTYPARQQIETFIANGFATRYNAHITSFMPMLFALEFNGVKAAAGARCSATDSTNHALFIEQYLDSTIEGELLRHGISTQRHEIVEVGNLFSCSPRYTLPLLLSLCFLFSQLGKKHVVFSATTQVKKLLQNSGVSLIFLAPANAKKLVSSHDDWGTYYDTAPQVIALALKEVTHQVMNSVLLRQYYQQAIGLITGSNFEQQLNDALVCYPKGASHVA</sequence>
<dbReference type="OrthoDB" id="7432757at2"/>
<name>A0A346NQV7_9ALTE</name>
<dbReference type="InterPro" id="IPR022050">
    <property type="entry name" value="T_hemolysin"/>
</dbReference>
<reference evidence="1 2" key="1">
    <citation type="submission" date="2018-08" db="EMBL/GenBank/DDBJ databases">
        <title>Salinimonas sediminis sp. nov., a piezophilic bacterium isolated from a deep-sea sediment sample from the New Britain Trench.</title>
        <authorList>
            <person name="Cao J."/>
        </authorList>
    </citation>
    <scope>NUCLEOTIDE SEQUENCE [LARGE SCALE GENOMIC DNA]</scope>
    <source>
        <strain evidence="1 2">N102</strain>
    </source>
</reference>